<dbReference type="InterPro" id="IPR008482">
    <property type="entry name" value="DUF763"/>
</dbReference>
<keyword evidence="2" id="KW-1185">Reference proteome</keyword>
<name>A0A133UYL1_9EURY</name>
<dbReference type="PANTHER" id="PTHR38597:SF1">
    <property type="entry name" value="BLL3834 PROTEIN"/>
    <property type="match status" value="1"/>
</dbReference>
<accession>A0A133UYL1</accession>
<comment type="caution">
    <text evidence="1">The sequence shown here is derived from an EMBL/GenBank/DDBJ whole genome shotgun (WGS) entry which is preliminary data.</text>
</comment>
<protein>
    <recommendedName>
        <fullName evidence="3">DUF763 domain-containing protein</fullName>
    </recommendedName>
</protein>
<evidence type="ECO:0000313" key="1">
    <source>
        <dbReference type="EMBL" id="KXA99278.1"/>
    </source>
</evidence>
<dbReference type="EMBL" id="LHXW01000054">
    <property type="protein sequence ID" value="KXA99278.1"/>
    <property type="molecule type" value="Genomic_DNA"/>
</dbReference>
<sequence>SLKTPDEIEGLTKTFGFSEEQVGELKRASRLSAKVDNTAIQAGAPLYHHTFFTTEDGKWAVIQQGMNVEDRSARRYHWISDHVKSFVEEPHDAIVVEKKEEHVLGERAKISGGTRRTSTDLVRDNPDKVKREFKSLRPPGQRALPEWVPDSNEKNREIQFLSLPKRMNWAALKKAYELQPENYESLLGVKGVGPATVRGLALVSEVVHGDPPSWKDPARFSFAFGGKDGIPYPVNKRRMDKAHQMLKTAIDEAKIKKREKLNAFKRLSDFTTK</sequence>
<reference evidence="1 2" key="1">
    <citation type="journal article" date="2016" name="Sci. Rep.">
        <title>Metabolic traits of an uncultured archaeal lineage -MSBL1- from brine pools of the Red Sea.</title>
        <authorList>
            <person name="Mwirichia R."/>
            <person name="Alam I."/>
            <person name="Rashid M."/>
            <person name="Vinu M."/>
            <person name="Ba-Alawi W."/>
            <person name="Anthony Kamau A."/>
            <person name="Kamanda Ngugi D."/>
            <person name="Goker M."/>
            <person name="Klenk H.P."/>
            <person name="Bajic V."/>
            <person name="Stingl U."/>
        </authorList>
    </citation>
    <scope>NUCLEOTIDE SEQUENCE [LARGE SCALE GENOMIC DNA]</scope>
    <source>
        <strain evidence="1">SCGC-AAA261C02</strain>
    </source>
</reference>
<dbReference type="Proteomes" id="UP000070520">
    <property type="component" value="Unassembled WGS sequence"/>
</dbReference>
<dbReference type="AlphaFoldDB" id="A0A133UYL1"/>
<organism evidence="1 2">
    <name type="scientific">candidate division MSBL1 archaeon SCGC-AAA261C02</name>
    <dbReference type="NCBI Taxonomy" id="1698272"/>
    <lineage>
        <taxon>Archaea</taxon>
        <taxon>Methanobacteriati</taxon>
        <taxon>Methanobacteriota</taxon>
        <taxon>candidate division MSBL1</taxon>
    </lineage>
</organism>
<gene>
    <name evidence="1" type="ORF">AKJ42_03440</name>
</gene>
<feature type="non-terminal residue" evidence="1">
    <location>
        <position position="1"/>
    </location>
</feature>
<evidence type="ECO:0008006" key="3">
    <source>
        <dbReference type="Google" id="ProtNLM"/>
    </source>
</evidence>
<dbReference type="PATRIC" id="fig|1698272.3.peg.659"/>
<dbReference type="PANTHER" id="PTHR38597">
    <property type="entry name" value="BLL3834 PROTEIN"/>
    <property type="match status" value="1"/>
</dbReference>
<proteinExistence type="predicted"/>
<evidence type="ECO:0000313" key="2">
    <source>
        <dbReference type="Proteomes" id="UP000070520"/>
    </source>
</evidence>
<dbReference type="Pfam" id="PF05559">
    <property type="entry name" value="DUF763"/>
    <property type="match status" value="1"/>
</dbReference>